<dbReference type="PANTHER" id="PTHR30346">
    <property type="entry name" value="TRANSCRIPTIONAL DUAL REGULATOR HCAR-RELATED"/>
    <property type="match status" value="1"/>
</dbReference>
<name>A0A239P7S8_9ACTN</name>
<keyword evidence="2" id="KW-0805">Transcription regulation</keyword>
<gene>
    <name evidence="7" type="ORF">SAMN05421812_114258</name>
</gene>
<dbReference type="EMBL" id="FZPH01000014">
    <property type="protein sequence ID" value="SNT63022.1"/>
    <property type="molecule type" value="Genomic_DNA"/>
</dbReference>
<dbReference type="InterPro" id="IPR036388">
    <property type="entry name" value="WH-like_DNA-bd_sf"/>
</dbReference>
<evidence type="ECO:0000313" key="7">
    <source>
        <dbReference type="EMBL" id="SNT63022.1"/>
    </source>
</evidence>
<keyword evidence="8" id="KW-1185">Reference proteome</keyword>
<dbReference type="Proteomes" id="UP000198362">
    <property type="component" value="Unassembled WGS sequence"/>
</dbReference>
<accession>A0A239P7S8</accession>
<dbReference type="SUPFAM" id="SSF46785">
    <property type="entry name" value="Winged helix' DNA-binding domain"/>
    <property type="match status" value="1"/>
</dbReference>
<dbReference type="GO" id="GO:0003677">
    <property type="term" value="F:DNA binding"/>
    <property type="evidence" value="ECO:0007669"/>
    <property type="project" value="UniProtKB-KW"/>
</dbReference>
<evidence type="ECO:0000256" key="4">
    <source>
        <dbReference type="ARBA" id="ARBA00023163"/>
    </source>
</evidence>
<dbReference type="PROSITE" id="PS50931">
    <property type="entry name" value="HTH_LYSR"/>
    <property type="match status" value="1"/>
</dbReference>
<evidence type="ECO:0000256" key="1">
    <source>
        <dbReference type="ARBA" id="ARBA00009437"/>
    </source>
</evidence>
<dbReference type="GO" id="GO:0032993">
    <property type="term" value="C:protein-DNA complex"/>
    <property type="evidence" value="ECO:0007669"/>
    <property type="project" value="TreeGrafter"/>
</dbReference>
<feature type="region of interest" description="Disordered" evidence="5">
    <location>
        <begin position="283"/>
        <end position="303"/>
    </location>
</feature>
<dbReference type="GO" id="GO:0003700">
    <property type="term" value="F:DNA-binding transcription factor activity"/>
    <property type="evidence" value="ECO:0007669"/>
    <property type="project" value="InterPro"/>
</dbReference>
<dbReference type="Pfam" id="PF00126">
    <property type="entry name" value="HTH_1"/>
    <property type="match status" value="1"/>
</dbReference>
<evidence type="ECO:0000256" key="2">
    <source>
        <dbReference type="ARBA" id="ARBA00023015"/>
    </source>
</evidence>
<reference evidence="7 8" key="1">
    <citation type="submission" date="2017-06" db="EMBL/GenBank/DDBJ databases">
        <authorList>
            <person name="Kim H.J."/>
            <person name="Triplett B.A."/>
        </authorList>
    </citation>
    <scope>NUCLEOTIDE SEQUENCE [LARGE SCALE GENOMIC DNA]</scope>
    <source>
        <strain evidence="7 8">CGMCC 4.5593</strain>
    </source>
</reference>
<evidence type="ECO:0000313" key="8">
    <source>
        <dbReference type="Proteomes" id="UP000198362"/>
    </source>
</evidence>
<proteinExistence type="inferred from homology"/>
<dbReference type="PANTHER" id="PTHR30346:SF0">
    <property type="entry name" value="HCA OPERON TRANSCRIPTIONAL ACTIVATOR HCAR"/>
    <property type="match status" value="1"/>
</dbReference>
<dbReference type="InterPro" id="IPR000847">
    <property type="entry name" value="LysR_HTH_N"/>
</dbReference>
<comment type="similarity">
    <text evidence="1">Belongs to the LysR transcriptional regulatory family.</text>
</comment>
<organism evidence="7 8">
    <name type="scientific">Asanoa hainanensis</name>
    <dbReference type="NCBI Taxonomy" id="560556"/>
    <lineage>
        <taxon>Bacteria</taxon>
        <taxon>Bacillati</taxon>
        <taxon>Actinomycetota</taxon>
        <taxon>Actinomycetes</taxon>
        <taxon>Micromonosporales</taxon>
        <taxon>Micromonosporaceae</taxon>
        <taxon>Asanoa</taxon>
    </lineage>
</organism>
<evidence type="ECO:0000259" key="6">
    <source>
        <dbReference type="PROSITE" id="PS50931"/>
    </source>
</evidence>
<dbReference type="PRINTS" id="PR00039">
    <property type="entry name" value="HTHLYSR"/>
</dbReference>
<dbReference type="InterPro" id="IPR036390">
    <property type="entry name" value="WH_DNA-bd_sf"/>
</dbReference>
<evidence type="ECO:0000256" key="3">
    <source>
        <dbReference type="ARBA" id="ARBA00023125"/>
    </source>
</evidence>
<evidence type="ECO:0000256" key="5">
    <source>
        <dbReference type="SAM" id="MobiDB-lite"/>
    </source>
</evidence>
<dbReference type="AlphaFoldDB" id="A0A239P7S8"/>
<keyword evidence="3 7" id="KW-0238">DNA-binding</keyword>
<keyword evidence="4" id="KW-0804">Transcription</keyword>
<sequence>MRYFVAVADELNFGRAAARLRIAGPSLSQQIKALERDLGVRLFDRDRRSVALTAAGEALLPRTRALLDQADELRRSAAGTPAPLRLGYVNWRPTDLAERVSGVAQVHVDAWVLPSHAQAGRVADGSIDLAICWVSAADLAAHDLDARLVGADLLYAVAPGADPAPVRAADTVVLADADAATWSSWNRYAEELALATGARLVHIDDGGITGPAFFDQVRRLGGPVVNSPKGQTTTLPPDLVRRPVVRPTPCWTWALVSRRADDRAAVRAVVEALTRDVGPLDPATWLPADDPFSPGRSGEASAG</sequence>
<dbReference type="Gene3D" id="1.10.10.10">
    <property type="entry name" value="Winged helix-like DNA-binding domain superfamily/Winged helix DNA-binding domain"/>
    <property type="match status" value="1"/>
</dbReference>
<dbReference type="FunFam" id="1.10.10.10:FF:000001">
    <property type="entry name" value="LysR family transcriptional regulator"/>
    <property type="match status" value="1"/>
</dbReference>
<feature type="domain" description="HTH lysR-type" evidence="6">
    <location>
        <begin position="1"/>
        <end position="53"/>
    </location>
</feature>
<protein>
    <submittedName>
        <fullName evidence="7">DNA-binding transcriptional regulator, LysR family</fullName>
    </submittedName>
</protein>